<dbReference type="Pfam" id="PF09939">
    <property type="entry name" value="DUF2171"/>
    <property type="match status" value="1"/>
</dbReference>
<gene>
    <name evidence="1" type="ORF">KHU32_03285</name>
</gene>
<sequence length="80" mass="8592">MNKADIKEHMQVVGSCGNPVGKVDHLDGDRIKLTRDSDPHGQGHHHYLPLSQVKGVEGDKVVLTVNSGEAKKSLQTQAPG</sequence>
<comment type="caution">
    <text evidence="1">The sequence shown here is derived from an EMBL/GenBank/DDBJ whole genome shotgun (WGS) entry which is preliminary data.</text>
</comment>
<organism evidence="1 2">
    <name type="scientific">Roseococcus pinisoli</name>
    <dbReference type="NCBI Taxonomy" id="2835040"/>
    <lineage>
        <taxon>Bacteria</taxon>
        <taxon>Pseudomonadati</taxon>
        <taxon>Pseudomonadota</taxon>
        <taxon>Alphaproteobacteria</taxon>
        <taxon>Acetobacterales</taxon>
        <taxon>Roseomonadaceae</taxon>
        <taxon>Roseococcus</taxon>
    </lineage>
</organism>
<dbReference type="EMBL" id="JAHCDA010000001">
    <property type="protein sequence ID" value="MBS7809945.1"/>
    <property type="molecule type" value="Genomic_DNA"/>
</dbReference>
<evidence type="ECO:0000313" key="1">
    <source>
        <dbReference type="EMBL" id="MBS7809945.1"/>
    </source>
</evidence>
<protein>
    <submittedName>
        <fullName evidence="1">DUF2171 domain-containing protein</fullName>
    </submittedName>
</protein>
<dbReference type="RefSeq" id="WP_213668597.1">
    <property type="nucleotide sequence ID" value="NZ_JAHCDA010000001.1"/>
</dbReference>
<proteinExistence type="predicted"/>
<reference evidence="1 2" key="1">
    <citation type="submission" date="2021-05" db="EMBL/GenBank/DDBJ databases">
        <title>Roseococcus sp. XZZS9, whole genome shotgun sequencing project.</title>
        <authorList>
            <person name="Zhao G."/>
            <person name="Shen L."/>
        </authorList>
    </citation>
    <scope>NUCLEOTIDE SEQUENCE [LARGE SCALE GENOMIC DNA]</scope>
    <source>
        <strain evidence="1 2">XZZS9</strain>
    </source>
</reference>
<evidence type="ECO:0000313" key="2">
    <source>
        <dbReference type="Proteomes" id="UP000766336"/>
    </source>
</evidence>
<name>A0ABS5QAH3_9PROT</name>
<dbReference type="Proteomes" id="UP000766336">
    <property type="component" value="Unassembled WGS sequence"/>
</dbReference>
<dbReference type="InterPro" id="IPR018684">
    <property type="entry name" value="DUF2171"/>
</dbReference>
<keyword evidence="2" id="KW-1185">Reference proteome</keyword>
<accession>A0ABS5QAH3</accession>